<dbReference type="Gene3D" id="2.30.22.10">
    <property type="entry name" value="Head domain of nucleotide exchange factor GrpE"/>
    <property type="match status" value="1"/>
</dbReference>
<dbReference type="GO" id="GO:0005737">
    <property type="term" value="C:cytoplasm"/>
    <property type="evidence" value="ECO:0007669"/>
    <property type="project" value="UniProtKB-SubCell"/>
</dbReference>
<evidence type="ECO:0000313" key="15">
    <source>
        <dbReference type="Proteomes" id="UP001237207"/>
    </source>
</evidence>
<evidence type="ECO:0000256" key="2">
    <source>
        <dbReference type="ARBA" id="ARBA00009054"/>
    </source>
</evidence>
<dbReference type="RefSeq" id="WP_307255928.1">
    <property type="nucleotide sequence ID" value="NZ_JAUSUC010000002.1"/>
</dbReference>
<evidence type="ECO:0000256" key="8">
    <source>
        <dbReference type="ARBA" id="ARBA00072274"/>
    </source>
</evidence>
<evidence type="ECO:0000256" key="4">
    <source>
        <dbReference type="ARBA" id="ARBA00022490"/>
    </source>
</evidence>
<dbReference type="GO" id="GO:0000774">
    <property type="term" value="F:adenyl-nucleotide exchange factor activity"/>
    <property type="evidence" value="ECO:0007669"/>
    <property type="project" value="InterPro"/>
</dbReference>
<keyword evidence="6 10" id="KW-0143">Chaperone</keyword>
<feature type="compositionally biased region" description="Acidic residues" evidence="13">
    <location>
        <begin position="18"/>
        <end position="42"/>
    </location>
</feature>
<dbReference type="FunFam" id="3.90.20.20:FF:000002">
    <property type="entry name" value="Protein GrpE"/>
    <property type="match status" value="1"/>
</dbReference>
<keyword evidence="15" id="KW-1185">Reference proteome</keyword>
<comment type="caution">
    <text evidence="14">The sequence shown here is derived from an EMBL/GenBank/DDBJ whole genome shotgun (WGS) entry which is preliminary data.</text>
</comment>
<dbReference type="CDD" id="cd00446">
    <property type="entry name" value="GrpE"/>
    <property type="match status" value="1"/>
</dbReference>
<proteinExistence type="inferred from homology"/>
<sequence>MTEQQNLNETSEDRVSEQSEEIEEVSAEAKEQEEETVEETSEETVLKELEEKIEETENRYLRLMADFDNFRRRAQLDREASAKYRAQSLISDLLPVIDNFERALKVEATNDQSKSILEGMEMVYKGIIEALKKEGVEIIEAMGKEFDPNLHQAVMTAEDENYDSNIVVEEFQKGYKLKDRVIRPSMVKVNQ</sequence>
<dbReference type="Pfam" id="PF01025">
    <property type="entry name" value="GrpE"/>
    <property type="match status" value="1"/>
</dbReference>
<comment type="similarity">
    <text evidence="2 10 12">Belongs to the GrpE family.</text>
</comment>
<dbReference type="Proteomes" id="UP001237207">
    <property type="component" value="Unassembled WGS sequence"/>
</dbReference>
<evidence type="ECO:0000256" key="10">
    <source>
        <dbReference type="HAMAP-Rule" id="MF_01151"/>
    </source>
</evidence>
<organism evidence="14 15">
    <name type="scientific">Oikeobacillus pervagus</name>
    <dbReference type="NCBI Taxonomy" id="1325931"/>
    <lineage>
        <taxon>Bacteria</taxon>
        <taxon>Bacillati</taxon>
        <taxon>Bacillota</taxon>
        <taxon>Bacilli</taxon>
        <taxon>Bacillales</taxon>
        <taxon>Bacillaceae</taxon>
        <taxon>Oikeobacillus</taxon>
    </lineage>
</organism>
<dbReference type="AlphaFoldDB" id="A0AAJ1SWJ5"/>
<dbReference type="Gene3D" id="3.90.20.20">
    <property type="match status" value="1"/>
</dbReference>
<name>A0AAJ1SWJ5_9BACI</name>
<accession>A0AAJ1SWJ5</accession>
<dbReference type="InterPro" id="IPR009012">
    <property type="entry name" value="GrpE_head"/>
</dbReference>
<dbReference type="EMBL" id="JAUSUC010000002">
    <property type="protein sequence ID" value="MDQ0213934.1"/>
    <property type="molecule type" value="Genomic_DNA"/>
</dbReference>
<dbReference type="InterPro" id="IPR000740">
    <property type="entry name" value="GrpE"/>
</dbReference>
<dbReference type="InterPro" id="IPR013805">
    <property type="entry name" value="GrpE_CC"/>
</dbReference>
<dbReference type="SUPFAM" id="SSF58014">
    <property type="entry name" value="Coiled-coil domain of nucleotide exchange factor GrpE"/>
    <property type="match status" value="1"/>
</dbReference>
<evidence type="ECO:0000256" key="12">
    <source>
        <dbReference type="RuleBase" id="RU004478"/>
    </source>
</evidence>
<feature type="region of interest" description="Disordered" evidence="13">
    <location>
        <begin position="1"/>
        <end position="50"/>
    </location>
</feature>
<evidence type="ECO:0000256" key="13">
    <source>
        <dbReference type="SAM" id="MobiDB-lite"/>
    </source>
</evidence>
<evidence type="ECO:0000256" key="6">
    <source>
        <dbReference type="ARBA" id="ARBA00023186"/>
    </source>
</evidence>
<evidence type="ECO:0000256" key="11">
    <source>
        <dbReference type="RuleBase" id="RU000639"/>
    </source>
</evidence>
<dbReference type="HAMAP" id="MF_01151">
    <property type="entry name" value="GrpE"/>
    <property type="match status" value="1"/>
</dbReference>
<dbReference type="GO" id="GO:0051082">
    <property type="term" value="F:unfolded protein binding"/>
    <property type="evidence" value="ECO:0007669"/>
    <property type="project" value="TreeGrafter"/>
</dbReference>
<dbReference type="PRINTS" id="PR00773">
    <property type="entry name" value="GRPEPROTEIN"/>
</dbReference>
<comment type="function">
    <text evidence="7 10 11">Participates actively in the response to hyperosmotic and heat shock by preventing the aggregation of stress-denatured proteins, in association with DnaK and GrpE. It is the nucleotide exchange factor for DnaK and may function as a thermosensor. Unfolded proteins bind initially to DnaJ; upon interaction with the DnaJ-bound protein, DnaK hydrolyzes its bound ATP, resulting in the formation of a stable complex. GrpE releases ADP from DnaK; ATP binding to DnaK triggers the release of the substrate protein, thus completing the reaction cycle. Several rounds of ATP-dependent interactions between DnaJ, DnaK and GrpE are required for fully efficient folding.</text>
</comment>
<dbReference type="PANTHER" id="PTHR21237:SF23">
    <property type="entry name" value="GRPE PROTEIN HOMOLOG, MITOCHONDRIAL"/>
    <property type="match status" value="1"/>
</dbReference>
<dbReference type="PROSITE" id="PS01071">
    <property type="entry name" value="GRPE"/>
    <property type="match status" value="1"/>
</dbReference>
<evidence type="ECO:0000313" key="14">
    <source>
        <dbReference type="EMBL" id="MDQ0213934.1"/>
    </source>
</evidence>
<protein>
    <recommendedName>
        <fullName evidence="8 10">Protein GrpE</fullName>
    </recommendedName>
    <alternativeName>
        <fullName evidence="9 10">HSP-70 cofactor</fullName>
    </alternativeName>
</protein>
<gene>
    <name evidence="10" type="primary">grpE</name>
    <name evidence="14" type="ORF">J2S13_000328</name>
</gene>
<dbReference type="GO" id="GO:0051087">
    <property type="term" value="F:protein-folding chaperone binding"/>
    <property type="evidence" value="ECO:0007669"/>
    <property type="project" value="InterPro"/>
</dbReference>
<evidence type="ECO:0000256" key="9">
    <source>
        <dbReference type="ARBA" id="ARBA00076414"/>
    </source>
</evidence>
<evidence type="ECO:0000256" key="7">
    <source>
        <dbReference type="ARBA" id="ARBA00053401"/>
    </source>
</evidence>
<keyword evidence="5 10" id="KW-0346">Stress response</keyword>
<evidence type="ECO:0000256" key="3">
    <source>
        <dbReference type="ARBA" id="ARBA00011738"/>
    </source>
</evidence>
<comment type="subcellular location">
    <subcellularLocation>
        <location evidence="1 10">Cytoplasm</location>
    </subcellularLocation>
</comment>
<dbReference type="GO" id="GO:0042803">
    <property type="term" value="F:protein homodimerization activity"/>
    <property type="evidence" value="ECO:0007669"/>
    <property type="project" value="InterPro"/>
</dbReference>
<dbReference type="FunFam" id="2.30.22.10:FF:000001">
    <property type="entry name" value="Protein GrpE"/>
    <property type="match status" value="1"/>
</dbReference>
<dbReference type="NCBIfam" id="NF010738">
    <property type="entry name" value="PRK14140.1"/>
    <property type="match status" value="1"/>
</dbReference>
<dbReference type="SUPFAM" id="SSF51064">
    <property type="entry name" value="Head domain of nucleotide exchange factor GrpE"/>
    <property type="match status" value="1"/>
</dbReference>
<evidence type="ECO:0000256" key="1">
    <source>
        <dbReference type="ARBA" id="ARBA00004496"/>
    </source>
</evidence>
<dbReference type="PANTHER" id="PTHR21237">
    <property type="entry name" value="GRPE PROTEIN"/>
    <property type="match status" value="1"/>
</dbReference>
<dbReference type="GO" id="GO:0006457">
    <property type="term" value="P:protein folding"/>
    <property type="evidence" value="ECO:0007669"/>
    <property type="project" value="InterPro"/>
</dbReference>
<reference evidence="14" key="1">
    <citation type="submission" date="2023-07" db="EMBL/GenBank/DDBJ databases">
        <title>Genomic Encyclopedia of Type Strains, Phase IV (KMG-IV): sequencing the most valuable type-strain genomes for metagenomic binning, comparative biology and taxonomic classification.</title>
        <authorList>
            <person name="Goeker M."/>
        </authorList>
    </citation>
    <scope>NUCLEOTIDE SEQUENCE</scope>
    <source>
        <strain evidence="14">DSM 23947</strain>
    </source>
</reference>
<comment type="subunit">
    <text evidence="3 10">Homodimer.</text>
</comment>
<keyword evidence="4 10" id="KW-0963">Cytoplasm</keyword>
<evidence type="ECO:0000256" key="5">
    <source>
        <dbReference type="ARBA" id="ARBA00023016"/>
    </source>
</evidence>